<comment type="caution">
    <text evidence="2">The sequence shown here is derived from an EMBL/GenBank/DDBJ whole genome shotgun (WGS) entry which is preliminary data.</text>
</comment>
<protein>
    <submittedName>
        <fullName evidence="2">Uncharacterized protein</fullName>
    </submittedName>
</protein>
<evidence type="ECO:0000313" key="3">
    <source>
        <dbReference type="Proteomes" id="UP001454036"/>
    </source>
</evidence>
<evidence type="ECO:0000256" key="1">
    <source>
        <dbReference type="SAM" id="Phobius"/>
    </source>
</evidence>
<name>A0AAV3NS93_LITER</name>
<reference evidence="2 3" key="1">
    <citation type="submission" date="2024-01" db="EMBL/GenBank/DDBJ databases">
        <title>The complete chloroplast genome sequence of Lithospermum erythrorhizon: insights into the phylogenetic relationship among Boraginaceae species and the maternal lineages of purple gromwells.</title>
        <authorList>
            <person name="Okada T."/>
            <person name="Watanabe K."/>
        </authorList>
    </citation>
    <scope>NUCLEOTIDE SEQUENCE [LARGE SCALE GENOMIC DNA]</scope>
</reference>
<feature type="transmembrane region" description="Helical" evidence="1">
    <location>
        <begin position="104"/>
        <end position="126"/>
    </location>
</feature>
<keyword evidence="1" id="KW-1133">Transmembrane helix</keyword>
<evidence type="ECO:0000313" key="2">
    <source>
        <dbReference type="EMBL" id="GAA0141722.1"/>
    </source>
</evidence>
<organism evidence="2 3">
    <name type="scientific">Lithospermum erythrorhizon</name>
    <name type="common">Purple gromwell</name>
    <name type="synonym">Lithospermum officinale var. erythrorhizon</name>
    <dbReference type="NCBI Taxonomy" id="34254"/>
    <lineage>
        <taxon>Eukaryota</taxon>
        <taxon>Viridiplantae</taxon>
        <taxon>Streptophyta</taxon>
        <taxon>Embryophyta</taxon>
        <taxon>Tracheophyta</taxon>
        <taxon>Spermatophyta</taxon>
        <taxon>Magnoliopsida</taxon>
        <taxon>eudicotyledons</taxon>
        <taxon>Gunneridae</taxon>
        <taxon>Pentapetalae</taxon>
        <taxon>asterids</taxon>
        <taxon>lamiids</taxon>
        <taxon>Boraginales</taxon>
        <taxon>Boraginaceae</taxon>
        <taxon>Boraginoideae</taxon>
        <taxon>Lithospermeae</taxon>
        <taxon>Lithospermum</taxon>
    </lineage>
</organism>
<accession>A0AAV3NS93</accession>
<keyword evidence="1" id="KW-0812">Transmembrane</keyword>
<dbReference type="EMBL" id="BAABME010015542">
    <property type="protein sequence ID" value="GAA0141722.1"/>
    <property type="molecule type" value="Genomic_DNA"/>
</dbReference>
<gene>
    <name evidence="2" type="ORF">LIER_35445</name>
</gene>
<proteinExistence type="predicted"/>
<keyword evidence="3" id="KW-1185">Reference proteome</keyword>
<dbReference type="Proteomes" id="UP001454036">
    <property type="component" value="Unassembled WGS sequence"/>
</dbReference>
<dbReference type="AlphaFoldDB" id="A0AAV3NS93"/>
<sequence>MAAICHYINYGSFLRQHSQSQVNKDNPTRILPQSPLLVCANGFVCINSGLGRYFNKPCGRSLNGDRDRGPSLMCSASTGSSAAVDGGNGDEIDSRTLIWRAIKLPIYSVALIPLMVSLSTLMYSVIEDAS</sequence>
<keyword evidence="1" id="KW-0472">Membrane</keyword>